<name>A0ABW4YBL7_9GAMM</name>
<dbReference type="InterPro" id="IPR029058">
    <property type="entry name" value="AB_hydrolase_fold"/>
</dbReference>
<dbReference type="EMBL" id="JBHUHX010000038">
    <property type="protein sequence ID" value="MFD2112856.1"/>
    <property type="molecule type" value="Genomic_DNA"/>
</dbReference>
<dbReference type="PANTHER" id="PTHR11614">
    <property type="entry name" value="PHOSPHOLIPASE-RELATED"/>
    <property type="match status" value="1"/>
</dbReference>
<reference evidence="4" key="1">
    <citation type="journal article" date="2019" name="Int. J. Syst. Evol. Microbiol.">
        <title>The Global Catalogue of Microorganisms (GCM) 10K type strain sequencing project: providing services to taxonomists for standard genome sequencing and annotation.</title>
        <authorList>
            <consortium name="The Broad Institute Genomics Platform"/>
            <consortium name="The Broad Institute Genome Sequencing Center for Infectious Disease"/>
            <person name="Wu L."/>
            <person name="Ma J."/>
        </authorList>
    </citation>
    <scope>NUCLEOTIDE SEQUENCE [LARGE SCALE GENOMIC DNA]</scope>
    <source>
        <strain evidence="4">KACC 12597</strain>
    </source>
</reference>
<dbReference type="SUPFAM" id="SSF53474">
    <property type="entry name" value="alpha/beta-Hydrolases"/>
    <property type="match status" value="1"/>
</dbReference>
<accession>A0ABW4YBL7</accession>
<feature type="region of interest" description="Disordered" evidence="1">
    <location>
        <begin position="317"/>
        <end position="339"/>
    </location>
</feature>
<dbReference type="InterPro" id="IPR051044">
    <property type="entry name" value="MAG_DAG_Lipase"/>
</dbReference>
<proteinExistence type="predicted"/>
<gene>
    <name evidence="3" type="ORF">ACFSJC_13490</name>
</gene>
<protein>
    <submittedName>
        <fullName evidence="3">Alpha/beta hydrolase</fullName>
    </submittedName>
</protein>
<dbReference type="Proteomes" id="UP001597337">
    <property type="component" value="Unassembled WGS sequence"/>
</dbReference>
<organism evidence="3 4">
    <name type="scientific">Thiorhodococcus fuscus</name>
    <dbReference type="NCBI Taxonomy" id="527200"/>
    <lineage>
        <taxon>Bacteria</taxon>
        <taxon>Pseudomonadati</taxon>
        <taxon>Pseudomonadota</taxon>
        <taxon>Gammaproteobacteria</taxon>
        <taxon>Chromatiales</taxon>
        <taxon>Chromatiaceae</taxon>
        <taxon>Thiorhodococcus</taxon>
    </lineage>
</organism>
<feature type="domain" description="Serine aminopeptidase S33" evidence="2">
    <location>
        <begin position="66"/>
        <end position="299"/>
    </location>
</feature>
<keyword evidence="4" id="KW-1185">Reference proteome</keyword>
<dbReference type="InterPro" id="IPR000073">
    <property type="entry name" value="AB_hydrolase_1"/>
</dbReference>
<comment type="caution">
    <text evidence="3">The sequence shown here is derived from an EMBL/GenBank/DDBJ whole genome shotgun (WGS) entry which is preliminary data.</text>
</comment>
<dbReference type="InterPro" id="IPR022742">
    <property type="entry name" value="Hydrolase_4"/>
</dbReference>
<sequence length="339" mass="36947">MRDDGSTGRLWGQRLIATALLLSGCAGPQAIEPSARERLPVLQAQHAVMPDGYQLPLQIWSGSASPSILVLGLHGFNDYSHAIEPLGVDLAKQEITTYAVDQRGFGATRLAGRWHGSERLVEDACTLVDLLHRRHPQAGIYIAGESMGGAVAMLASARCPDDIAGLILIAPAVWSRDSMPWYQRLALTAAVHTVPSMVLTGQGIRIRPTDNRALLYAMSADPLVIKGARVDALWGVTELMDSARAQAPSLALPTLLLYGARDEIIPKPAFCGMVRELPNRKRIRLALYRNGWHMLPRDRQGARVRADIVAWLLDPSGELPSGEETSPSESRLKDFCADR</sequence>
<dbReference type="PRINTS" id="PR00111">
    <property type="entry name" value="ABHYDROLASE"/>
</dbReference>
<evidence type="ECO:0000259" key="2">
    <source>
        <dbReference type="Pfam" id="PF12146"/>
    </source>
</evidence>
<evidence type="ECO:0000256" key="1">
    <source>
        <dbReference type="SAM" id="MobiDB-lite"/>
    </source>
</evidence>
<dbReference type="PROSITE" id="PS51257">
    <property type="entry name" value="PROKAR_LIPOPROTEIN"/>
    <property type="match status" value="1"/>
</dbReference>
<dbReference type="GO" id="GO:0016787">
    <property type="term" value="F:hydrolase activity"/>
    <property type="evidence" value="ECO:0007669"/>
    <property type="project" value="UniProtKB-KW"/>
</dbReference>
<evidence type="ECO:0000313" key="3">
    <source>
        <dbReference type="EMBL" id="MFD2112856.1"/>
    </source>
</evidence>
<keyword evidence="3" id="KW-0378">Hydrolase</keyword>
<dbReference type="Pfam" id="PF12146">
    <property type="entry name" value="Hydrolase_4"/>
    <property type="match status" value="1"/>
</dbReference>
<dbReference type="Gene3D" id="3.40.50.1820">
    <property type="entry name" value="alpha/beta hydrolase"/>
    <property type="match status" value="1"/>
</dbReference>
<dbReference type="RefSeq" id="WP_386027454.1">
    <property type="nucleotide sequence ID" value="NZ_JBHUHX010000038.1"/>
</dbReference>
<evidence type="ECO:0000313" key="4">
    <source>
        <dbReference type="Proteomes" id="UP001597337"/>
    </source>
</evidence>
<feature type="compositionally biased region" description="Basic and acidic residues" evidence="1">
    <location>
        <begin position="330"/>
        <end position="339"/>
    </location>
</feature>